<dbReference type="GO" id="GO:0005737">
    <property type="term" value="C:cytoplasm"/>
    <property type="evidence" value="ECO:0007669"/>
    <property type="project" value="TreeGrafter"/>
</dbReference>
<comment type="caution">
    <text evidence="2">The sequence shown here is derived from an EMBL/GenBank/DDBJ whole genome shotgun (WGS) entry which is preliminary data.</text>
</comment>
<organism evidence="2 3">
    <name type="scientific">Frieseomelitta varia</name>
    <dbReference type="NCBI Taxonomy" id="561572"/>
    <lineage>
        <taxon>Eukaryota</taxon>
        <taxon>Metazoa</taxon>
        <taxon>Ecdysozoa</taxon>
        <taxon>Arthropoda</taxon>
        <taxon>Hexapoda</taxon>
        <taxon>Insecta</taxon>
        <taxon>Pterygota</taxon>
        <taxon>Neoptera</taxon>
        <taxon>Endopterygota</taxon>
        <taxon>Hymenoptera</taxon>
        <taxon>Apocrita</taxon>
        <taxon>Aculeata</taxon>
        <taxon>Apoidea</taxon>
        <taxon>Anthophila</taxon>
        <taxon>Apidae</taxon>
        <taxon>Frieseomelitta</taxon>
    </lineage>
</organism>
<feature type="region of interest" description="Disordered" evidence="1">
    <location>
        <begin position="40"/>
        <end position="75"/>
    </location>
</feature>
<sequence>MNANQTPLSPPASPQFKHIEPLQSPFSVAALLGDKLLQKTKAADTNVKRNDDGNARPGLPPTPQPSDSEEDEPLRKKRCVEQCELAKLLLDGTPPPSPEPARVSVIMRANRDGTYSPANLIPKITTMCSQPVPHEPRQISSSQSELTTRQSMTEPENILKSLKFKMSLRKEEIIVNNKNTDRETVQPKLHPLAPKPAPIMVTGLLGSPLVLPQAPLLLVTAPTTATTSSVTTSESTARRRVYEYDLPVVDLWYGRRGVEDIVSLIDNVAMQLTNGFHDRTLQISVITMCNHLKLYAHQLEAIYKDQLDRAFVAIRNGSQDEKLDLTTRVHLLELIELRAKQWRHTDSMDVYYTQKLSHLDNVSRIVLYYVILYYKAKIYKIIQNQQAEAIPDTSTNPLSSPMSTMISPTVAPILGPGEVIKNSGKFVKPTRIPGKNYCKDEVVIRNSDSGKVNPGAKERLVQITGTSEDKIHYAKDLIKDTIQRNASPVRLEQGGGEKGAMGGSSSSLNSSASDESNRLQHQQQNSRLRSSLLHSFSTNDASIGEYKYTVTVGNQSLKITGCNLDLVRTAKLVLDEYFLGDSENFTSGIEYFNFEEESPYSISSSSTQKTLLISNNTNEGRELNMDSTATSESEETYKSHVISEPNSSTQEVPEVRELTYEFLLLCSTGPYAKRPPADWARIQKECPNIVRKEPIRWFEPEAYKAKVAAAGLVTVLAIGEGETDPE</sequence>
<name>A0A833S755_9HYME</name>
<dbReference type="GO" id="GO:0034518">
    <property type="term" value="C:RNA cap binding complex"/>
    <property type="evidence" value="ECO:0007669"/>
    <property type="project" value="TreeGrafter"/>
</dbReference>
<dbReference type="GO" id="GO:0008190">
    <property type="term" value="F:eukaryotic initiation factor 4E binding"/>
    <property type="evidence" value="ECO:0007669"/>
    <property type="project" value="InterPro"/>
</dbReference>
<dbReference type="GO" id="GO:1901190">
    <property type="term" value="P:regulation of formation of translation initiation ternary complex"/>
    <property type="evidence" value="ECO:0007669"/>
    <property type="project" value="TreeGrafter"/>
</dbReference>
<feature type="region of interest" description="Disordered" evidence="1">
    <location>
        <begin position="615"/>
        <end position="650"/>
    </location>
</feature>
<dbReference type="Proteomes" id="UP000655588">
    <property type="component" value="Unassembled WGS sequence"/>
</dbReference>
<dbReference type="PANTHER" id="PTHR20849">
    <property type="entry name" value="EUKARYOTIC TRANSLATION INITIATION FACTOR 4E-BINDING PROTEIN MEXTLI"/>
    <property type="match status" value="1"/>
</dbReference>
<feature type="compositionally biased region" description="Gly residues" evidence="1">
    <location>
        <begin position="493"/>
        <end position="502"/>
    </location>
</feature>
<gene>
    <name evidence="2" type="ORF">E2986_12697</name>
</gene>
<dbReference type="GO" id="GO:0003743">
    <property type="term" value="F:translation initiation factor activity"/>
    <property type="evidence" value="ECO:0007669"/>
    <property type="project" value="TreeGrafter"/>
</dbReference>
<keyword evidence="3" id="KW-1185">Reference proteome</keyword>
<accession>A0A833S755</accession>
<proteinExistence type="predicted"/>
<dbReference type="GO" id="GO:0045727">
    <property type="term" value="P:positive regulation of translation"/>
    <property type="evidence" value="ECO:0007669"/>
    <property type="project" value="InterPro"/>
</dbReference>
<evidence type="ECO:0000256" key="1">
    <source>
        <dbReference type="SAM" id="MobiDB-lite"/>
    </source>
</evidence>
<reference evidence="2" key="1">
    <citation type="submission" date="2019-11" db="EMBL/GenBank/DDBJ databases">
        <title>The nuclear and mitochondrial genomes of Frieseomelitta varia - a highly eusocial stingless bee (Meliponini) with a permanently sterile worker caste.</title>
        <authorList>
            <person name="Freitas F.C.P."/>
            <person name="Lourenco A.P."/>
            <person name="Nunes F.M.F."/>
            <person name="Paschoal A.R."/>
            <person name="Abreu F.C.P."/>
            <person name="Barbin F.O."/>
            <person name="Bataglia L."/>
            <person name="Cardoso-Junior C.A.M."/>
            <person name="Cervoni M.S."/>
            <person name="Silva S.R."/>
            <person name="Dalarmi F."/>
            <person name="Del Lama M.A."/>
            <person name="Depintor T.S."/>
            <person name="Ferreira K.M."/>
            <person name="Goria P.S."/>
            <person name="Jaskot M.C."/>
            <person name="Lago D.C."/>
            <person name="Luna-Lucena D."/>
            <person name="Moda L.M."/>
            <person name="Nascimento L."/>
            <person name="Pedrino M."/>
            <person name="Rabico F.O."/>
            <person name="Sanches F.C."/>
            <person name="Santos D.E."/>
            <person name="Santos C.G."/>
            <person name="Vieira J."/>
            <person name="Lopes T.F."/>
            <person name="Barchuk A.R."/>
            <person name="Hartfelder K."/>
            <person name="Simoes Z.L.P."/>
            <person name="Bitondi M.M.G."/>
            <person name="Pinheiro D.G."/>
        </authorList>
    </citation>
    <scope>NUCLEOTIDE SEQUENCE</scope>
    <source>
        <strain evidence="2">USP_RPSP 00005682</strain>
        <tissue evidence="2">Whole individual</tissue>
    </source>
</reference>
<evidence type="ECO:0008006" key="4">
    <source>
        <dbReference type="Google" id="ProtNLM"/>
    </source>
</evidence>
<feature type="compositionally biased region" description="Polar residues" evidence="1">
    <location>
        <begin position="138"/>
        <end position="153"/>
    </location>
</feature>
<dbReference type="InterPro" id="IPR040160">
    <property type="entry name" value="Mxt"/>
</dbReference>
<dbReference type="EMBL" id="WNWW01000350">
    <property type="protein sequence ID" value="KAF3425915.1"/>
    <property type="molecule type" value="Genomic_DNA"/>
</dbReference>
<dbReference type="Gene3D" id="1.25.40.180">
    <property type="match status" value="1"/>
</dbReference>
<evidence type="ECO:0000313" key="3">
    <source>
        <dbReference type="Proteomes" id="UP000655588"/>
    </source>
</evidence>
<protein>
    <recommendedName>
        <fullName evidence="4">K Homology domain-containing protein</fullName>
    </recommendedName>
</protein>
<evidence type="ECO:0000313" key="2">
    <source>
        <dbReference type="EMBL" id="KAF3425915.1"/>
    </source>
</evidence>
<dbReference type="PANTHER" id="PTHR20849:SF2">
    <property type="entry name" value="EUKARYOTIC TRANSLATION INITIATION FACTOR 4E-BINDING PROTEIN MEXTLI"/>
    <property type="match status" value="1"/>
</dbReference>
<feature type="region of interest" description="Disordered" evidence="1">
    <location>
        <begin position="484"/>
        <end position="531"/>
    </location>
</feature>
<dbReference type="AlphaFoldDB" id="A0A833S755"/>
<feature type="region of interest" description="Disordered" evidence="1">
    <location>
        <begin position="130"/>
        <end position="153"/>
    </location>
</feature>
<feature type="compositionally biased region" description="Low complexity" evidence="1">
    <location>
        <begin position="503"/>
        <end position="531"/>
    </location>
</feature>